<comment type="pathway">
    <text evidence="1">Cofactor biosynthesis; thiamine diphosphate biosynthesis.</text>
</comment>
<evidence type="ECO:0000313" key="5">
    <source>
        <dbReference type="EMBL" id="SOR32300.1"/>
    </source>
</evidence>
<dbReference type="Pfam" id="PF01266">
    <property type="entry name" value="DAO"/>
    <property type="match status" value="1"/>
</dbReference>
<dbReference type="InterPro" id="IPR036188">
    <property type="entry name" value="FAD/NAD-bd_sf"/>
</dbReference>
<evidence type="ECO:0000259" key="4">
    <source>
        <dbReference type="Pfam" id="PF01266"/>
    </source>
</evidence>
<evidence type="ECO:0000256" key="1">
    <source>
        <dbReference type="ARBA" id="ARBA00004948"/>
    </source>
</evidence>
<dbReference type="GO" id="GO:0009229">
    <property type="term" value="P:thiamine diphosphate biosynthetic process"/>
    <property type="evidence" value="ECO:0007669"/>
    <property type="project" value="UniProtKB-UniPathway"/>
</dbReference>
<sequence length="440" mass="46768">MGRSFERTRFYRSTWCQFLRADPWKARFLMSDLLTSPIGQRRSLAIRPRAAALPPRADVAVVGAGLIGLSIAWRLAQAGRSVAVVERGSAGSGASLAATGMLAPAAEHEPGSDLLLPLALESLRRWPAFRDALQAASGREIDYREDGTLVIAIGRDEVERLRFRHDLQRRSGVAAEWLSGPEVRAREPLLRPNVTAGILWPLDAQVDPRLVMEALLRACEAAGVVVSEGVAVEGLERRGGRVTGLHAAGRTLAADTVILAAGAWSGEASLLPSDLDVPDLAVPVRPLKGQSLALRTTKRTGTLSRMVWTDAVHMAPKGDGHLIVGATVEDCGFTHGVTAGGMFALLEGARRVLPGIEEMEIDAVWSGFRPTSDDDAPIIEEAAPGLVLATGHHRNGYLLAPATADAVAKLLTEGALPDFARGFGRARFASSHQTGGRAVA</sequence>
<keyword evidence="3 5" id="KW-0560">Oxidoreductase</keyword>
<dbReference type="InterPro" id="IPR012727">
    <property type="entry name" value="Gly_oxidase_ThiO"/>
</dbReference>
<dbReference type="PANTHER" id="PTHR13847:SF289">
    <property type="entry name" value="GLYCINE OXIDASE"/>
    <property type="match status" value="1"/>
</dbReference>
<evidence type="ECO:0000313" key="6">
    <source>
        <dbReference type="Proteomes" id="UP000233769"/>
    </source>
</evidence>
<accession>A0A2N9AYC2</accession>
<dbReference type="Gene3D" id="3.30.9.10">
    <property type="entry name" value="D-Amino Acid Oxidase, subunit A, domain 2"/>
    <property type="match status" value="1"/>
</dbReference>
<dbReference type="GO" id="GO:0050660">
    <property type="term" value="F:flavin adenine dinucleotide binding"/>
    <property type="evidence" value="ECO:0007669"/>
    <property type="project" value="InterPro"/>
</dbReference>
<gene>
    <name evidence="5" type="primary">thiO</name>
    <name evidence="5" type="ORF">TK0001_5734</name>
</gene>
<dbReference type="SUPFAM" id="SSF54373">
    <property type="entry name" value="FAD-linked reductases, C-terminal domain"/>
    <property type="match status" value="1"/>
</dbReference>
<dbReference type="InterPro" id="IPR006076">
    <property type="entry name" value="FAD-dep_OxRdtase"/>
</dbReference>
<dbReference type="GO" id="GO:0043799">
    <property type="term" value="F:glycine oxidase activity"/>
    <property type="evidence" value="ECO:0007669"/>
    <property type="project" value="UniProtKB-EC"/>
</dbReference>
<evidence type="ECO:0000256" key="3">
    <source>
        <dbReference type="ARBA" id="ARBA00023002"/>
    </source>
</evidence>
<dbReference type="Proteomes" id="UP000233769">
    <property type="component" value="Chromosome tk0001"/>
</dbReference>
<dbReference type="EMBL" id="LT962688">
    <property type="protein sequence ID" value="SOR32300.1"/>
    <property type="molecule type" value="Genomic_DNA"/>
</dbReference>
<protein>
    <submittedName>
        <fullName evidence="5">Glycine oxidase</fullName>
        <ecNumber evidence="5">1.4.3.19</ecNumber>
    </submittedName>
</protein>
<dbReference type="GO" id="GO:0009228">
    <property type="term" value="P:thiamine biosynthetic process"/>
    <property type="evidence" value="ECO:0007669"/>
    <property type="project" value="UniProtKB-KW"/>
</dbReference>
<dbReference type="AlphaFoldDB" id="A0A2N9AYC2"/>
<proteinExistence type="predicted"/>
<dbReference type="UniPathway" id="UPA00060"/>
<reference evidence="6" key="1">
    <citation type="submission" date="2017-10" db="EMBL/GenBank/DDBJ databases">
        <authorList>
            <person name="Regsiter A."/>
            <person name="William W."/>
        </authorList>
    </citation>
    <scope>NUCLEOTIDE SEQUENCE [LARGE SCALE GENOMIC DNA]</scope>
</reference>
<feature type="domain" description="FAD dependent oxidoreductase" evidence="4">
    <location>
        <begin position="58"/>
        <end position="410"/>
    </location>
</feature>
<dbReference type="SUPFAM" id="SSF51905">
    <property type="entry name" value="FAD/NAD(P)-binding domain"/>
    <property type="match status" value="1"/>
</dbReference>
<evidence type="ECO:0000256" key="2">
    <source>
        <dbReference type="ARBA" id="ARBA00022977"/>
    </source>
</evidence>
<keyword evidence="2" id="KW-0784">Thiamine biosynthesis</keyword>
<dbReference type="Gene3D" id="3.50.50.60">
    <property type="entry name" value="FAD/NAD(P)-binding domain"/>
    <property type="match status" value="1"/>
</dbReference>
<name>A0A2N9AYC2_METEX</name>
<dbReference type="PANTHER" id="PTHR13847">
    <property type="entry name" value="SARCOSINE DEHYDROGENASE-RELATED"/>
    <property type="match status" value="1"/>
</dbReference>
<organism evidence="5 6">
    <name type="scientific">Methylorubrum extorquens</name>
    <name type="common">Methylobacterium dichloromethanicum</name>
    <name type="synonym">Methylobacterium extorquens</name>
    <dbReference type="NCBI Taxonomy" id="408"/>
    <lineage>
        <taxon>Bacteria</taxon>
        <taxon>Pseudomonadati</taxon>
        <taxon>Pseudomonadota</taxon>
        <taxon>Alphaproteobacteria</taxon>
        <taxon>Hyphomicrobiales</taxon>
        <taxon>Methylobacteriaceae</taxon>
        <taxon>Methylorubrum</taxon>
    </lineage>
</organism>
<dbReference type="EC" id="1.4.3.19" evidence="5"/>
<dbReference type="GO" id="GO:0005737">
    <property type="term" value="C:cytoplasm"/>
    <property type="evidence" value="ECO:0007669"/>
    <property type="project" value="TreeGrafter"/>
</dbReference>
<dbReference type="NCBIfam" id="TIGR02352">
    <property type="entry name" value="thiamin_ThiO"/>
    <property type="match status" value="1"/>
</dbReference>